<dbReference type="Pfam" id="PF07690">
    <property type="entry name" value="MFS_1"/>
    <property type="match status" value="1"/>
</dbReference>
<feature type="transmembrane region" description="Helical" evidence="6">
    <location>
        <begin position="42"/>
        <end position="63"/>
    </location>
</feature>
<comment type="caution">
    <text evidence="8">The sequence shown here is derived from an EMBL/GenBank/DDBJ whole genome shotgun (WGS) entry which is preliminary data.</text>
</comment>
<evidence type="ECO:0000256" key="3">
    <source>
        <dbReference type="ARBA" id="ARBA00022989"/>
    </source>
</evidence>
<feature type="transmembrane region" description="Helical" evidence="6">
    <location>
        <begin position="359"/>
        <end position="383"/>
    </location>
</feature>
<evidence type="ECO:0000256" key="1">
    <source>
        <dbReference type="ARBA" id="ARBA00004651"/>
    </source>
</evidence>
<feature type="transmembrane region" description="Helical" evidence="6">
    <location>
        <begin position="263"/>
        <end position="282"/>
    </location>
</feature>
<evidence type="ECO:0000256" key="4">
    <source>
        <dbReference type="ARBA" id="ARBA00023136"/>
    </source>
</evidence>
<feature type="transmembrane region" description="Helical" evidence="6">
    <location>
        <begin position="327"/>
        <end position="347"/>
    </location>
</feature>
<dbReference type="SUPFAM" id="SSF103473">
    <property type="entry name" value="MFS general substrate transporter"/>
    <property type="match status" value="1"/>
</dbReference>
<feature type="domain" description="Major facilitator superfamily (MFS) profile" evidence="7">
    <location>
        <begin position="263"/>
        <end position="446"/>
    </location>
</feature>
<dbReference type="EMBL" id="BAAAUT010000073">
    <property type="protein sequence ID" value="GAA3162161.1"/>
    <property type="molecule type" value="Genomic_DNA"/>
</dbReference>
<keyword evidence="3 6" id="KW-1133">Transmembrane helix</keyword>
<dbReference type="InterPro" id="IPR020846">
    <property type="entry name" value="MFS_dom"/>
</dbReference>
<evidence type="ECO:0000313" key="8">
    <source>
        <dbReference type="EMBL" id="GAA3162161.1"/>
    </source>
</evidence>
<feature type="transmembrane region" description="Helical" evidence="6">
    <location>
        <begin position="101"/>
        <end position="122"/>
    </location>
</feature>
<dbReference type="InterPro" id="IPR011701">
    <property type="entry name" value="MFS"/>
</dbReference>
<feature type="transmembrane region" description="Helical" evidence="6">
    <location>
        <begin position="172"/>
        <end position="190"/>
    </location>
</feature>
<evidence type="ECO:0000256" key="6">
    <source>
        <dbReference type="SAM" id="Phobius"/>
    </source>
</evidence>
<organism evidence="8 9">
    <name type="scientific">Planomonospora alba</name>
    <dbReference type="NCBI Taxonomy" id="161354"/>
    <lineage>
        <taxon>Bacteria</taxon>
        <taxon>Bacillati</taxon>
        <taxon>Actinomycetota</taxon>
        <taxon>Actinomycetes</taxon>
        <taxon>Streptosporangiales</taxon>
        <taxon>Streptosporangiaceae</taxon>
        <taxon>Planomonospora</taxon>
    </lineage>
</organism>
<dbReference type="PROSITE" id="PS50850">
    <property type="entry name" value="MFS"/>
    <property type="match status" value="1"/>
</dbReference>
<dbReference type="Gene3D" id="1.20.1250.20">
    <property type="entry name" value="MFS general substrate transporter like domains"/>
    <property type="match status" value="2"/>
</dbReference>
<evidence type="ECO:0000313" key="9">
    <source>
        <dbReference type="Proteomes" id="UP001500320"/>
    </source>
</evidence>
<feature type="region of interest" description="Disordered" evidence="5">
    <location>
        <begin position="208"/>
        <end position="248"/>
    </location>
</feature>
<gene>
    <name evidence="8" type="ORF">GCM10010466_61430</name>
</gene>
<keyword evidence="9" id="KW-1185">Reference proteome</keyword>
<feature type="transmembrane region" description="Helical" evidence="6">
    <location>
        <begin position="294"/>
        <end position="320"/>
    </location>
</feature>
<dbReference type="Proteomes" id="UP001500320">
    <property type="component" value="Unassembled WGS sequence"/>
</dbReference>
<feature type="transmembrane region" description="Helical" evidence="6">
    <location>
        <begin position="75"/>
        <end position="95"/>
    </location>
</feature>
<comment type="subcellular location">
    <subcellularLocation>
        <location evidence="1">Cell membrane</location>
        <topology evidence="1">Multi-pass membrane protein</topology>
    </subcellularLocation>
</comment>
<reference evidence="9" key="1">
    <citation type="journal article" date="2019" name="Int. J. Syst. Evol. Microbiol.">
        <title>The Global Catalogue of Microorganisms (GCM) 10K type strain sequencing project: providing services to taxonomists for standard genome sequencing and annotation.</title>
        <authorList>
            <consortium name="The Broad Institute Genomics Platform"/>
            <consortium name="The Broad Institute Genome Sequencing Center for Infectious Disease"/>
            <person name="Wu L."/>
            <person name="Ma J."/>
        </authorList>
    </citation>
    <scope>NUCLEOTIDE SEQUENCE [LARGE SCALE GENOMIC DNA]</scope>
    <source>
        <strain evidence="9">JCM 9373</strain>
    </source>
</reference>
<feature type="compositionally biased region" description="Low complexity" evidence="5">
    <location>
        <begin position="217"/>
        <end position="241"/>
    </location>
</feature>
<feature type="transmembrane region" description="Helical" evidence="6">
    <location>
        <begin position="134"/>
        <end position="152"/>
    </location>
</feature>
<feature type="transmembrane region" description="Helical" evidence="6">
    <location>
        <begin position="395"/>
        <end position="412"/>
    </location>
</feature>
<dbReference type="InterPro" id="IPR036259">
    <property type="entry name" value="MFS_trans_sf"/>
</dbReference>
<proteinExistence type="predicted"/>
<evidence type="ECO:0000256" key="5">
    <source>
        <dbReference type="SAM" id="MobiDB-lite"/>
    </source>
</evidence>
<keyword evidence="2 6" id="KW-0812">Transmembrane</keyword>
<keyword evidence="4 6" id="KW-0472">Membrane</keyword>
<evidence type="ECO:0000259" key="7">
    <source>
        <dbReference type="PROSITE" id="PS50850"/>
    </source>
</evidence>
<protein>
    <recommendedName>
        <fullName evidence="7">Major facilitator superfamily (MFS) profile domain-containing protein</fullName>
    </recommendedName>
</protein>
<accession>A0ABP6NYW9</accession>
<feature type="transmembrane region" description="Helical" evidence="6">
    <location>
        <begin position="418"/>
        <end position="437"/>
    </location>
</feature>
<evidence type="ECO:0000256" key="2">
    <source>
        <dbReference type="ARBA" id="ARBA00022692"/>
    </source>
</evidence>
<name>A0ABP6NYW9_9ACTN</name>
<dbReference type="PANTHER" id="PTHR23534:SF1">
    <property type="entry name" value="MAJOR FACILITATOR SUPERFAMILY PROTEIN"/>
    <property type="match status" value="1"/>
</dbReference>
<sequence length="446" mass="43136">MAAVQRRTLGVLTAAQITSGMGVAVSFTLSSVLVTRLSGSEAIGGLAGTATVLGAALLALPTARASGAGGRRTGLTLAYGCATLGCLVTVLAIAVGSWPLLLAGLVLFGGGSAGNLASRYSATDLSPAGHAARHLSWVVWAATVGSVAGPNLADPADQLGEELGLPAGAGPFALALLAFVLALGVITAGLRPDPLVLARSLTAPARGTGGAAGAEGGSAAAAGPAAAGPGARPAAEAPGAGSTAGTGDGTLRTAWRSLRESPAALRALIAIAVSHTAMVSIMSMTPIHLDHHGAAISVIGMVISLHIAGMYVLSPAVGWLADRAGRVPVLVLGMALLLVAAVLAGTAGEHGVPQVTAGLVLLGLGWSCGHVAGSAMLTEAVPLARRPAAQGLSDLVMNVCGATGTVVAGVVVQVMSYGVLGGAVAAGVAAVAVWLALGHRRPAGAA</sequence>
<dbReference type="PANTHER" id="PTHR23534">
    <property type="entry name" value="MFS PERMEASE"/>
    <property type="match status" value="1"/>
</dbReference>